<accession>A0ABN2UCH6</accession>
<evidence type="ECO:0000256" key="1">
    <source>
        <dbReference type="SAM" id="MobiDB-lite"/>
    </source>
</evidence>
<dbReference type="Proteomes" id="UP001501461">
    <property type="component" value="Unassembled WGS sequence"/>
</dbReference>
<dbReference type="EMBL" id="BAAAMN010000020">
    <property type="protein sequence ID" value="GAA2033957.1"/>
    <property type="molecule type" value="Genomic_DNA"/>
</dbReference>
<evidence type="ECO:0000313" key="3">
    <source>
        <dbReference type="Proteomes" id="UP001501461"/>
    </source>
</evidence>
<evidence type="ECO:0000313" key="2">
    <source>
        <dbReference type="EMBL" id="GAA2033957.1"/>
    </source>
</evidence>
<keyword evidence="3" id="KW-1185">Reference proteome</keyword>
<sequence>MRPIIHAKPAKSPPPSVMSKPAAEMTIVSVSTDTYTLLFCAIGQRHSTRQVLTDPPKTGFQGVASSPEP</sequence>
<organism evidence="2 3">
    <name type="scientific">Yaniella flava</name>
    <dbReference type="NCBI Taxonomy" id="287930"/>
    <lineage>
        <taxon>Bacteria</taxon>
        <taxon>Bacillati</taxon>
        <taxon>Actinomycetota</taxon>
        <taxon>Actinomycetes</taxon>
        <taxon>Micrococcales</taxon>
        <taxon>Micrococcaceae</taxon>
        <taxon>Yaniella</taxon>
    </lineage>
</organism>
<name>A0ABN2UCH6_9MICC</name>
<feature type="region of interest" description="Disordered" evidence="1">
    <location>
        <begin position="50"/>
        <end position="69"/>
    </location>
</feature>
<protein>
    <submittedName>
        <fullName evidence="2">Uncharacterized protein</fullName>
    </submittedName>
</protein>
<proteinExistence type="predicted"/>
<comment type="caution">
    <text evidence="2">The sequence shown here is derived from an EMBL/GenBank/DDBJ whole genome shotgun (WGS) entry which is preliminary data.</text>
</comment>
<gene>
    <name evidence="2" type="ORF">GCM10009720_13150</name>
</gene>
<reference evidence="2 3" key="1">
    <citation type="journal article" date="2019" name="Int. J. Syst. Evol. Microbiol.">
        <title>The Global Catalogue of Microorganisms (GCM) 10K type strain sequencing project: providing services to taxonomists for standard genome sequencing and annotation.</title>
        <authorList>
            <consortium name="The Broad Institute Genomics Platform"/>
            <consortium name="The Broad Institute Genome Sequencing Center for Infectious Disease"/>
            <person name="Wu L."/>
            <person name="Ma J."/>
        </authorList>
    </citation>
    <scope>NUCLEOTIDE SEQUENCE [LARGE SCALE GENOMIC DNA]</scope>
    <source>
        <strain evidence="2 3">JCM 13595</strain>
    </source>
</reference>